<accession>K2RFM8</accession>
<dbReference type="AlphaFoldDB" id="K2RFM8"/>
<name>K2RFM8_MACPH</name>
<comment type="caution">
    <text evidence="1">The sequence shown here is derived from an EMBL/GenBank/DDBJ whole genome shotgun (WGS) entry which is preliminary data.</text>
</comment>
<protein>
    <submittedName>
        <fullName evidence="1">Uncharacterized protein</fullName>
    </submittedName>
</protein>
<gene>
    <name evidence="1" type="ORF">MPH_14178</name>
</gene>
<evidence type="ECO:0000313" key="1">
    <source>
        <dbReference type="EMBL" id="EKG08889.1"/>
    </source>
</evidence>
<reference evidence="1 2" key="1">
    <citation type="journal article" date="2012" name="BMC Genomics">
        <title>Tools to kill: Genome of one of the most destructive plant pathogenic fungi Macrophomina phaseolina.</title>
        <authorList>
            <person name="Islam M.S."/>
            <person name="Haque M.S."/>
            <person name="Islam M.M."/>
            <person name="Emdad E.M."/>
            <person name="Halim A."/>
            <person name="Hossen Q.M.M."/>
            <person name="Hossain M.Z."/>
            <person name="Ahmed B."/>
            <person name="Rahim S."/>
            <person name="Rahman M.S."/>
            <person name="Alam M.M."/>
            <person name="Hou S."/>
            <person name="Wan X."/>
            <person name="Saito J.A."/>
            <person name="Alam M."/>
        </authorList>
    </citation>
    <scope>NUCLEOTIDE SEQUENCE [LARGE SCALE GENOMIC DNA]</scope>
    <source>
        <strain evidence="1 2">MS6</strain>
    </source>
</reference>
<sequence>GERLLAPELFDTCQQNLAALAIHSLCESGFVKFSVDPVKVILCIRFLLIRRDVGLG</sequence>
<dbReference type="HOGENOM" id="CLU_3019904_0_0_1"/>
<proteinExistence type="predicted"/>
<feature type="non-terminal residue" evidence="1">
    <location>
        <position position="1"/>
    </location>
</feature>
<dbReference type="InParanoid" id="K2RFM8"/>
<dbReference type="Proteomes" id="UP000007129">
    <property type="component" value="Unassembled WGS sequence"/>
</dbReference>
<evidence type="ECO:0000313" key="2">
    <source>
        <dbReference type="Proteomes" id="UP000007129"/>
    </source>
</evidence>
<organism evidence="1 2">
    <name type="scientific">Macrophomina phaseolina (strain MS6)</name>
    <name type="common">Charcoal rot fungus</name>
    <dbReference type="NCBI Taxonomy" id="1126212"/>
    <lineage>
        <taxon>Eukaryota</taxon>
        <taxon>Fungi</taxon>
        <taxon>Dikarya</taxon>
        <taxon>Ascomycota</taxon>
        <taxon>Pezizomycotina</taxon>
        <taxon>Dothideomycetes</taxon>
        <taxon>Dothideomycetes incertae sedis</taxon>
        <taxon>Botryosphaeriales</taxon>
        <taxon>Botryosphaeriaceae</taxon>
        <taxon>Macrophomina</taxon>
    </lineage>
</organism>
<dbReference type="EMBL" id="AHHD01001145">
    <property type="protein sequence ID" value="EKG08889.1"/>
    <property type="molecule type" value="Genomic_DNA"/>
</dbReference>
<dbReference type="VEuPathDB" id="FungiDB:MPH_14178"/>